<comment type="subcellular location">
    <subcellularLocation>
        <location evidence="2">Membrane</location>
    </subcellularLocation>
</comment>
<dbReference type="Gene3D" id="1.20.58.760">
    <property type="entry name" value="Peptidase M41"/>
    <property type="match status" value="1"/>
</dbReference>
<dbReference type="Pfam" id="PF17862">
    <property type="entry name" value="AAA_lid_3"/>
    <property type="match status" value="1"/>
</dbReference>
<dbReference type="FunFam" id="3.40.50.300:FF:000001">
    <property type="entry name" value="ATP-dependent zinc metalloprotease FtsH"/>
    <property type="match status" value="1"/>
</dbReference>
<evidence type="ECO:0000256" key="8">
    <source>
        <dbReference type="ARBA" id="ARBA00022801"/>
    </source>
</evidence>
<dbReference type="InterPro" id="IPR005936">
    <property type="entry name" value="FtsH"/>
</dbReference>
<evidence type="ECO:0000256" key="11">
    <source>
        <dbReference type="ARBA" id="ARBA00022989"/>
    </source>
</evidence>
<evidence type="ECO:0000256" key="10">
    <source>
        <dbReference type="ARBA" id="ARBA00022840"/>
    </source>
</evidence>
<dbReference type="InterPro" id="IPR011546">
    <property type="entry name" value="Pept_M41_FtsH_extracell"/>
</dbReference>
<dbReference type="InterPro" id="IPR041569">
    <property type="entry name" value="AAA_lid_3"/>
</dbReference>
<dbReference type="Gene3D" id="3.40.50.300">
    <property type="entry name" value="P-loop containing nucleotide triphosphate hydrolases"/>
    <property type="match status" value="1"/>
</dbReference>
<dbReference type="GO" id="GO:0004222">
    <property type="term" value="F:metalloendopeptidase activity"/>
    <property type="evidence" value="ECO:0007669"/>
    <property type="project" value="InterPro"/>
</dbReference>
<evidence type="ECO:0000256" key="16">
    <source>
        <dbReference type="SAM" id="Phobius"/>
    </source>
</evidence>
<feature type="domain" description="AAA+ ATPase" evidence="17">
    <location>
        <begin position="202"/>
        <end position="341"/>
    </location>
</feature>
<keyword evidence="5 16" id="KW-0812">Transmembrane</keyword>
<comment type="similarity">
    <text evidence="3">In the C-terminal section; belongs to the peptidase M41 family.</text>
</comment>
<keyword evidence="13 16" id="KW-0472">Membrane</keyword>
<dbReference type="InterPro" id="IPR050928">
    <property type="entry name" value="ATP-dep_Zn_Metalloprotease"/>
</dbReference>
<dbReference type="Pfam" id="PF00004">
    <property type="entry name" value="AAA"/>
    <property type="match status" value="1"/>
</dbReference>
<evidence type="ECO:0000313" key="19">
    <source>
        <dbReference type="Proteomes" id="UP000316360"/>
    </source>
</evidence>
<evidence type="ECO:0000256" key="12">
    <source>
        <dbReference type="ARBA" id="ARBA00023049"/>
    </source>
</evidence>
<evidence type="ECO:0000256" key="7">
    <source>
        <dbReference type="ARBA" id="ARBA00022741"/>
    </source>
</evidence>
<keyword evidence="12" id="KW-0482">Metalloprotease</keyword>
<dbReference type="PANTHER" id="PTHR43655">
    <property type="entry name" value="ATP-DEPENDENT PROTEASE"/>
    <property type="match status" value="1"/>
</dbReference>
<evidence type="ECO:0000256" key="15">
    <source>
        <dbReference type="RuleBase" id="RU003651"/>
    </source>
</evidence>
<evidence type="ECO:0000256" key="13">
    <source>
        <dbReference type="ARBA" id="ARBA00023136"/>
    </source>
</evidence>
<dbReference type="InterPro" id="IPR000642">
    <property type="entry name" value="Peptidase_M41"/>
</dbReference>
<evidence type="ECO:0000256" key="3">
    <source>
        <dbReference type="ARBA" id="ARBA00010044"/>
    </source>
</evidence>
<evidence type="ECO:0000256" key="6">
    <source>
        <dbReference type="ARBA" id="ARBA00022723"/>
    </source>
</evidence>
<evidence type="ECO:0000256" key="5">
    <source>
        <dbReference type="ARBA" id="ARBA00022692"/>
    </source>
</evidence>
<feature type="transmembrane region" description="Helical" evidence="16">
    <location>
        <begin position="117"/>
        <end position="138"/>
    </location>
</feature>
<feature type="non-terminal residue" evidence="18">
    <location>
        <position position="620"/>
    </location>
</feature>
<dbReference type="GO" id="GO:0005524">
    <property type="term" value="F:ATP binding"/>
    <property type="evidence" value="ECO:0007669"/>
    <property type="project" value="UniProtKB-KW"/>
</dbReference>
<gene>
    <name evidence="18" type="ORF">E3J84_05190</name>
</gene>
<keyword evidence="7 15" id="KW-0547">Nucleotide-binding</keyword>
<evidence type="ECO:0000259" key="17">
    <source>
        <dbReference type="SMART" id="SM00382"/>
    </source>
</evidence>
<dbReference type="GO" id="GO:0008270">
    <property type="term" value="F:zinc ion binding"/>
    <property type="evidence" value="ECO:0007669"/>
    <property type="project" value="InterPro"/>
</dbReference>
<comment type="caution">
    <text evidence="18">The sequence shown here is derived from an EMBL/GenBank/DDBJ whole genome shotgun (WGS) entry which is preliminary data.</text>
</comment>
<proteinExistence type="inferred from homology"/>
<dbReference type="InterPro" id="IPR003959">
    <property type="entry name" value="ATPase_AAA_core"/>
</dbReference>
<keyword evidence="11 16" id="KW-1133">Transmembrane helix</keyword>
<keyword evidence="10 15" id="KW-0067">ATP-binding</keyword>
<dbReference type="FunFam" id="1.10.8.60:FF:000001">
    <property type="entry name" value="ATP-dependent zinc metalloprotease FtsH"/>
    <property type="match status" value="1"/>
</dbReference>
<evidence type="ECO:0000256" key="14">
    <source>
        <dbReference type="ARBA" id="ARBA00061570"/>
    </source>
</evidence>
<dbReference type="Proteomes" id="UP000316360">
    <property type="component" value="Unassembled WGS sequence"/>
</dbReference>
<dbReference type="NCBIfam" id="TIGR01241">
    <property type="entry name" value="FtsH_fam"/>
    <property type="match status" value="1"/>
</dbReference>
<dbReference type="GO" id="GO:0006508">
    <property type="term" value="P:proteolysis"/>
    <property type="evidence" value="ECO:0007669"/>
    <property type="project" value="UniProtKB-KW"/>
</dbReference>
<dbReference type="CDD" id="cd19501">
    <property type="entry name" value="RecA-like_FtsH"/>
    <property type="match status" value="1"/>
</dbReference>
<evidence type="ECO:0000256" key="2">
    <source>
        <dbReference type="ARBA" id="ARBA00004370"/>
    </source>
</evidence>
<comment type="similarity">
    <text evidence="15">Belongs to the AAA ATPase family.</text>
</comment>
<dbReference type="EMBL" id="SOKJ01000295">
    <property type="protein sequence ID" value="TET09355.1"/>
    <property type="molecule type" value="Genomic_DNA"/>
</dbReference>
<dbReference type="Gene3D" id="3.30.720.210">
    <property type="match status" value="1"/>
</dbReference>
<dbReference type="HAMAP" id="MF_01458">
    <property type="entry name" value="FtsH"/>
    <property type="match status" value="1"/>
</dbReference>
<comment type="cofactor">
    <cofactor evidence="1">
        <name>Zn(2+)</name>
        <dbReference type="ChEBI" id="CHEBI:29105"/>
    </cofactor>
</comment>
<dbReference type="InterPro" id="IPR003960">
    <property type="entry name" value="ATPase_AAA_CS"/>
</dbReference>
<dbReference type="Pfam" id="PF01434">
    <property type="entry name" value="Peptidase_M41"/>
    <property type="match status" value="1"/>
</dbReference>
<dbReference type="GO" id="GO:0004176">
    <property type="term" value="F:ATP-dependent peptidase activity"/>
    <property type="evidence" value="ECO:0007669"/>
    <property type="project" value="InterPro"/>
</dbReference>
<evidence type="ECO:0000256" key="4">
    <source>
        <dbReference type="ARBA" id="ARBA00022670"/>
    </source>
</evidence>
<dbReference type="Pfam" id="PF06480">
    <property type="entry name" value="FtsH_ext"/>
    <property type="match status" value="1"/>
</dbReference>
<dbReference type="AlphaFoldDB" id="A0A523RU74"/>
<dbReference type="InterPro" id="IPR037219">
    <property type="entry name" value="Peptidase_M41-like"/>
</dbReference>
<evidence type="ECO:0000256" key="1">
    <source>
        <dbReference type="ARBA" id="ARBA00001947"/>
    </source>
</evidence>
<dbReference type="Gene3D" id="1.10.8.60">
    <property type="match status" value="1"/>
</dbReference>
<keyword evidence="6" id="KW-0479">Metal-binding</keyword>
<comment type="similarity">
    <text evidence="14">In the central section; belongs to the AAA ATPase family.</text>
</comment>
<organism evidence="18 19">
    <name type="scientific">Aerophobetes bacterium</name>
    <dbReference type="NCBI Taxonomy" id="2030807"/>
    <lineage>
        <taxon>Bacteria</taxon>
        <taxon>Candidatus Aerophobota</taxon>
    </lineage>
</organism>
<dbReference type="SMART" id="SM00382">
    <property type="entry name" value="AAA"/>
    <property type="match status" value="1"/>
</dbReference>
<dbReference type="FunFam" id="1.20.58.760:FF:000001">
    <property type="entry name" value="ATP-dependent zinc metalloprotease FtsH"/>
    <property type="match status" value="1"/>
</dbReference>
<dbReference type="PANTHER" id="PTHR43655:SF2">
    <property type="entry name" value="AFG3 LIKE MATRIX AAA PEPTIDASE SUBUNIT 2, ISOFORM A"/>
    <property type="match status" value="1"/>
</dbReference>
<dbReference type="SUPFAM" id="SSF52540">
    <property type="entry name" value="P-loop containing nucleoside triphosphate hydrolases"/>
    <property type="match status" value="1"/>
</dbReference>
<dbReference type="InterPro" id="IPR027417">
    <property type="entry name" value="P-loop_NTPase"/>
</dbReference>
<reference evidence="18 19" key="1">
    <citation type="submission" date="2019-03" db="EMBL/GenBank/DDBJ databases">
        <title>Metabolic potential of uncultured bacteria and archaea associated with petroleum seepage in deep-sea sediments.</title>
        <authorList>
            <person name="Dong X."/>
            <person name="Hubert C."/>
        </authorList>
    </citation>
    <scope>NUCLEOTIDE SEQUENCE [LARGE SCALE GENOMIC DNA]</scope>
    <source>
        <strain evidence="18">E44_bin7</strain>
    </source>
</reference>
<keyword evidence="8" id="KW-0378">Hydrolase</keyword>
<keyword evidence="9" id="KW-0862">Zinc</keyword>
<keyword evidence="4" id="KW-0645">Protease</keyword>
<dbReference type="GO" id="GO:0016887">
    <property type="term" value="F:ATP hydrolysis activity"/>
    <property type="evidence" value="ECO:0007669"/>
    <property type="project" value="InterPro"/>
</dbReference>
<evidence type="ECO:0000256" key="9">
    <source>
        <dbReference type="ARBA" id="ARBA00022833"/>
    </source>
</evidence>
<sequence>MNDQKPKGPLPPKQPLKKNKFNRNLFLLLIIFLIVISLFNFIRLGSGVEQAELSYTQFLSMVERGQIDKVTIKGHLISGKIDEGLRFSTYAPEDPELIKTLREKGVEIEAYPEGSSWLVSLLGGLLPILIFVGIWIYIVRQMRITGNKALSFGKSRARMASKDAVKVTFKDVAGAQEAKEELQEIIEFLKHPQKFQRLGAKIPKGILLVGPPGCGKTLLARAVAGEAGVPFFNISGSDFVEMFVGVGASRVRDLFEQGKKSAPSIIFIDELDAVGRQRFAGIGGGHDEKEQTLNQLLVELDGFSPRKGVIVMAATNRPDVLDMALLRPGRFDRRITVNIPDIKEREAIIALHMGNKPIAKEVDIKVLARRTPGFVGSDIENLVNEASLLAARRDRKNISMGEFEEAIDRVIAGPEKKSRIMREKEKKIIAYHESGHTLVGNLLPHADPIYKVSIIPRGSVALGYTLQLPLEDRYLATKSELLDKLSVLLAGRASEELIFKEASTGAQNDLEQATHIARKMICDYGMSEKLGPVTLGKGNGEVFLGRDFLKEKNYSEELAFDIDKEIFCIIKESYERALKILGKHKGKLIRLAELLEKKEILEKDDIEKILGKKITEESVA</sequence>
<dbReference type="PROSITE" id="PS00674">
    <property type="entry name" value="AAA"/>
    <property type="match status" value="1"/>
</dbReference>
<name>A0A523RU74_UNCAE</name>
<dbReference type="GO" id="GO:0016020">
    <property type="term" value="C:membrane"/>
    <property type="evidence" value="ECO:0007669"/>
    <property type="project" value="UniProtKB-SubCell"/>
</dbReference>
<accession>A0A523RU74</accession>
<protein>
    <submittedName>
        <fullName evidence="18">ATP-dependent metallopeptidase FtsH/Yme1/Tma family protein</fullName>
    </submittedName>
</protein>
<dbReference type="InterPro" id="IPR003593">
    <property type="entry name" value="AAA+_ATPase"/>
</dbReference>
<dbReference type="SUPFAM" id="SSF140990">
    <property type="entry name" value="FtsH protease domain-like"/>
    <property type="match status" value="1"/>
</dbReference>
<evidence type="ECO:0000313" key="18">
    <source>
        <dbReference type="EMBL" id="TET09355.1"/>
    </source>
</evidence>
<feature type="transmembrane region" description="Helical" evidence="16">
    <location>
        <begin position="21"/>
        <end position="42"/>
    </location>
</feature>